<dbReference type="RefSeq" id="XP_041287237.1">
    <property type="nucleotide sequence ID" value="XM_041434268.1"/>
</dbReference>
<protein>
    <submittedName>
        <fullName evidence="1">Uncharacterized protein</fullName>
    </submittedName>
</protein>
<organism evidence="1 2">
    <name type="scientific">Suillus discolor</name>
    <dbReference type="NCBI Taxonomy" id="1912936"/>
    <lineage>
        <taxon>Eukaryota</taxon>
        <taxon>Fungi</taxon>
        <taxon>Dikarya</taxon>
        <taxon>Basidiomycota</taxon>
        <taxon>Agaricomycotina</taxon>
        <taxon>Agaricomycetes</taxon>
        <taxon>Agaricomycetidae</taxon>
        <taxon>Boletales</taxon>
        <taxon>Suillineae</taxon>
        <taxon>Suillaceae</taxon>
        <taxon>Suillus</taxon>
    </lineage>
</organism>
<reference evidence="1" key="1">
    <citation type="journal article" date="2020" name="New Phytol.">
        <title>Comparative genomics reveals dynamic genome evolution in host specialist ectomycorrhizal fungi.</title>
        <authorList>
            <person name="Lofgren L.A."/>
            <person name="Nguyen N.H."/>
            <person name="Vilgalys R."/>
            <person name="Ruytinx J."/>
            <person name="Liao H.L."/>
            <person name="Branco S."/>
            <person name="Kuo A."/>
            <person name="LaButti K."/>
            <person name="Lipzen A."/>
            <person name="Andreopoulos W."/>
            <person name="Pangilinan J."/>
            <person name="Riley R."/>
            <person name="Hundley H."/>
            <person name="Na H."/>
            <person name="Barry K."/>
            <person name="Grigoriev I.V."/>
            <person name="Stajich J.E."/>
            <person name="Kennedy P.G."/>
        </authorList>
    </citation>
    <scope>NUCLEOTIDE SEQUENCE</scope>
    <source>
        <strain evidence="1">FC423</strain>
    </source>
</reference>
<gene>
    <name evidence="1" type="ORF">F5147DRAFT_657419</name>
</gene>
<dbReference type="EMBL" id="JABBWM010000084">
    <property type="protein sequence ID" value="KAG2093524.1"/>
    <property type="molecule type" value="Genomic_DNA"/>
</dbReference>
<evidence type="ECO:0000313" key="1">
    <source>
        <dbReference type="EMBL" id="KAG2093524.1"/>
    </source>
</evidence>
<evidence type="ECO:0000313" key="2">
    <source>
        <dbReference type="Proteomes" id="UP000823399"/>
    </source>
</evidence>
<dbReference type="AlphaFoldDB" id="A0A9P7EW15"/>
<dbReference type="GeneID" id="64696527"/>
<sequence>MDAEGKCAPDLLIEKEKWCRRWNRILICWIRFDFWVSTLISEVIMKTVLDRGVTLVLSAEEITKGKELTKLHDHFVEQLQFVKDAATRQAVTQNAPVDVSMDSEGNEEDADGESEVLMKRPMWVCKSKQPAPKDDESDDGIVVHDPPCKRCNKRNAECVGPKGLRCMECCNAKQACSYSRSGARTKGKVSARRPTAASKGQIASSCRSEPLIMISEGEDMPSASHISKAKPVAMLLTWKRKLVDVEEEDFALVDSGLCGEDLVMAGKLRSVYAKFRTIQGLMSELANELDMMWAHVNKKAHY</sequence>
<accession>A0A9P7EW15</accession>
<dbReference type="Proteomes" id="UP000823399">
    <property type="component" value="Unassembled WGS sequence"/>
</dbReference>
<proteinExistence type="predicted"/>
<keyword evidence="2" id="KW-1185">Reference proteome</keyword>
<dbReference type="OrthoDB" id="2680592at2759"/>
<name>A0A9P7EW15_9AGAM</name>
<comment type="caution">
    <text evidence="1">The sequence shown here is derived from an EMBL/GenBank/DDBJ whole genome shotgun (WGS) entry which is preliminary data.</text>
</comment>